<feature type="compositionally biased region" description="Gly residues" evidence="1">
    <location>
        <begin position="77"/>
        <end position="87"/>
    </location>
</feature>
<evidence type="ECO:0000313" key="4">
    <source>
        <dbReference type="Proteomes" id="UP000092666"/>
    </source>
</evidence>
<feature type="compositionally biased region" description="Low complexity" evidence="1">
    <location>
        <begin position="231"/>
        <end position="244"/>
    </location>
</feature>
<dbReference type="SMART" id="SM00757">
    <property type="entry name" value="CRA"/>
    <property type="match status" value="1"/>
</dbReference>
<feature type="region of interest" description="Disordered" evidence="1">
    <location>
        <begin position="289"/>
        <end position="313"/>
    </location>
</feature>
<feature type="compositionally biased region" description="Low complexity" evidence="1">
    <location>
        <begin position="191"/>
        <end position="212"/>
    </location>
</feature>
<organism evidence="3 4">
    <name type="scientific">Kwoniella heveanensis BCC8398</name>
    <dbReference type="NCBI Taxonomy" id="1296120"/>
    <lineage>
        <taxon>Eukaryota</taxon>
        <taxon>Fungi</taxon>
        <taxon>Dikarya</taxon>
        <taxon>Basidiomycota</taxon>
        <taxon>Agaricomycotina</taxon>
        <taxon>Tremellomycetes</taxon>
        <taxon>Tremellales</taxon>
        <taxon>Cryptococcaceae</taxon>
        <taxon>Kwoniella</taxon>
    </lineage>
</organism>
<protein>
    <recommendedName>
        <fullName evidence="2">CRA domain-containing protein</fullName>
    </recommendedName>
</protein>
<sequence length="506" mass="54018">MAQLPHKTALSEDGINSLHDVILNYVTTAAYASTARILAESTPRTSRNGSGLHSNNTGQERPIASGSAHGLRNPGEDGTGLELGSGSGSSSRQEEGRMDIDDGEENGSEDELGIEDTERKRQKRRRSADGADIDFDAEGDEDEIHAVIGKEELESIDERRAIINHILNGSIARAVEALSIHFPAVLLESSTSSLNSSSGSNGHSYSNGHSASATTGTSHHRDCIHYAPVPSSSSSSSPTIYSHSASRPIFSSSHSAASHNIPTLHRSTYPSHVKLNLQIQQFIESFRQLSTPNNGSSPGPSSPSSSIGSLGNSGNLSNSNSSINLTHALTAAQGLHAEAKKLPADVRAVYLQEIKDVGALFAYADPENSILGGFLDQSRRIKLSEQVNAAILRPLGAVSNFSRTIVNAIKRQLTDFTDGPLHHLLRYPYHTGSEGKPTQSALESFARRTVVMYNIMSQHNIDPRPPWTALDGPGKAKLAEVSSSSQQYHSLFDLDSGPDASCLTTS</sequence>
<proteinExistence type="predicted"/>
<dbReference type="STRING" id="1296120.A0A1B9H0J2"/>
<accession>A0A1B9H0J2</accession>
<dbReference type="InterPro" id="IPR024964">
    <property type="entry name" value="CTLH/CRA"/>
</dbReference>
<feature type="region of interest" description="Disordered" evidence="1">
    <location>
        <begin position="191"/>
        <end position="244"/>
    </location>
</feature>
<evidence type="ECO:0000259" key="2">
    <source>
        <dbReference type="SMART" id="SM00757"/>
    </source>
</evidence>
<reference evidence="3 4" key="1">
    <citation type="submission" date="2013-07" db="EMBL/GenBank/DDBJ databases">
        <title>The Genome Sequence of Cryptococcus heveanensis BCC8398.</title>
        <authorList>
            <consortium name="The Broad Institute Genome Sequencing Platform"/>
            <person name="Cuomo C."/>
            <person name="Litvintseva A."/>
            <person name="Chen Y."/>
            <person name="Heitman J."/>
            <person name="Sun S."/>
            <person name="Springer D."/>
            <person name="Dromer F."/>
            <person name="Young S.K."/>
            <person name="Zeng Q."/>
            <person name="Gargeya S."/>
            <person name="Fitzgerald M."/>
            <person name="Abouelleil A."/>
            <person name="Alvarado L."/>
            <person name="Berlin A.M."/>
            <person name="Chapman S.B."/>
            <person name="Dewar J."/>
            <person name="Goldberg J."/>
            <person name="Griggs A."/>
            <person name="Gujja S."/>
            <person name="Hansen M."/>
            <person name="Howarth C."/>
            <person name="Imamovic A."/>
            <person name="Larimer J."/>
            <person name="McCowan C."/>
            <person name="Murphy C."/>
            <person name="Pearson M."/>
            <person name="Priest M."/>
            <person name="Roberts A."/>
            <person name="Saif S."/>
            <person name="Shea T."/>
            <person name="Sykes S."/>
            <person name="Wortman J."/>
            <person name="Nusbaum C."/>
            <person name="Birren B."/>
        </authorList>
    </citation>
    <scope>NUCLEOTIDE SEQUENCE [LARGE SCALE GENOMIC DNA]</scope>
    <source>
        <strain evidence="3 4">BCC8398</strain>
    </source>
</reference>
<feature type="compositionally biased region" description="Polar residues" evidence="1">
    <location>
        <begin position="42"/>
        <end position="59"/>
    </location>
</feature>
<reference evidence="4" key="2">
    <citation type="submission" date="2013-12" db="EMBL/GenBank/DDBJ databases">
        <title>Evolution of pathogenesis and genome organization in the Tremellales.</title>
        <authorList>
            <person name="Cuomo C."/>
            <person name="Litvintseva A."/>
            <person name="Heitman J."/>
            <person name="Chen Y."/>
            <person name="Sun S."/>
            <person name="Springer D."/>
            <person name="Dromer F."/>
            <person name="Young S."/>
            <person name="Zeng Q."/>
            <person name="Chapman S."/>
            <person name="Gujja S."/>
            <person name="Saif S."/>
            <person name="Birren B."/>
        </authorList>
    </citation>
    <scope>NUCLEOTIDE SEQUENCE [LARGE SCALE GENOMIC DNA]</scope>
    <source>
        <strain evidence="4">BCC8398</strain>
    </source>
</reference>
<dbReference type="PANTHER" id="PTHR12864">
    <property type="entry name" value="RAN BINDING PROTEIN 9-RELATED"/>
    <property type="match status" value="1"/>
</dbReference>
<feature type="compositionally biased region" description="Acidic residues" evidence="1">
    <location>
        <begin position="101"/>
        <end position="115"/>
    </location>
</feature>
<dbReference type="AlphaFoldDB" id="A0A1B9H0J2"/>
<dbReference type="InterPro" id="IPR050618">
    <property type="entry name" value="Ubq-SigPath_Reg"/>
</dbReference>
<name>A0A1B9H0J2_9TREE</name>
<dbReference type="InterPro" id="IPR013144">
    <property type="entry name" value="CRA_dom"/>
</dbReference>
<dbReference type="Pfam" id="PF10607">
    <property type="entry name" value="CTLH"/>
    <property type="match status" value="1"/>
</dbReference>
<dbReference type="OrthoDB" id="8048523at2759"/>
<gene>
    <name evidence="3" type="ORF">I316_01399</name>
</gene>
<dbReference type="Proteomes" id="UP000092666">
    <property type="component" value="Unassembled WGS sequence"/>
</dbReference>
<feature type="region of interest" description="Disordered" evidence="1">
    <location>
        <begin position="42"/>
        <end position="138"/>
    </location>
</feature>
<evidence type="ECO:0000313" key="3">
    <source>
        <dbReference type="EMBL" id="OCF36803.1"/>
    </source>
</evidence>
<dbReference type="EMBL" id="KI669494">
    <property type="protein sequence ID" value="OCF36803.1"/>
    <property type="molecule type" value="Genomic_DNA"/>
</dbReference>
<evidence type="ECO:0000256" key="1">
    <source>
        <dbReference type="SAM" id="MobiDB-lite"/>
    </source>
</evidence>
<keyword evidence="4" id="KW-1185">Reference proteome</keyword>
<feature type="domain" description="CRA" evidence="2">
    <location>
        <begin position="323"/>
        <end position="462"/>
    </location>
</feature>